<keyword evidence="1" id="KW-0812">Transmembrane</keyword>
<sequence length="400" mass="46170">MKKLYRILKPLTNRYSVLLIWFFAIFNFYLCVKPLKEYAASIGLNETPTILDTMTYYTPDEGYQTLSNLGDDGRRAYRLTNNAEFVFPILLFLSLSLSNLVMGKGHHYITGPFLYMIFEYIENLAEKYVLEIYPNRHDTVMKLACYAGLINTSLDDYVNTPDLTYTWKHLITSQQWFNKNQSHMTPISTVQTESTQFPSTKPRLNNVTKIKLSDVSVVGNSLTKCVIKSNDVLEITTHLSEGGCAVPFKQLKLPTTKSLSNQVLEFDMKFLTNPYDGVGRHGGIYYGNHSFDRRTDGNTGVDWIDRTRDRGYRFYRTGWYPDDSNILLLQKKQPVNHLKIIIKSNGEHIIVAENTIWKNLTSNAVQLLNKPYLGFWAWGNNHLRISNFIIRPYTRCGLDE</sequence>
<reference evidence="3" key="1">
    <citation type="submission" date="2021-02" db="EMBL/GenBank/DDBJ databases">
        <authorList>
            <person name="Nowell W R."/>
        </authorList>
    </citation>
    <scope>NUCLEOTIDE SEQUENCE</scope>
</reference>
<evidence type="ECO:0000313" key="3">
    <source>
        <dbReference type="EMBL" id="CAF3740522.1"/>
    </source>
</evidence>
<dbReference type="EMBL" id="CAJOAY010000818">
    <property type="protein sequence ID" value="CAF3740522.1"/>
    <property type="molecule type" value="Genomic_DNA"/>
</dbReference>
<dbReference type="AlphaFoldDB" id="A0A818XHD2"/>
<evidence type="ECO:0000313" key="2">
    <source>
        <dbReference type="EMBL" id="CAF1379346.1"/>
    </source>
</evidence>
<keyword evidence="1" id="KW-1133">Transmembrane helix</keyword>
<keyword evidence="1" id="KW-0472">Membrane</keyword>
<dbReference type="Proteomes" id="UP000663891">
    <property type="component" value="Unassembled WGS sequence"/>
</dbReference>
<protein>
    <submittedName>
        <fullName evidence="3">Uncharacterized protein</fullName>
    </submittedName>
</protein>
<feature type="transmembrane region" description="Helical" evidence="1">
    <location>
        <begin position="85"/>
        <end position="102"/>
    </location>
</feature>
<feature type="transmembrane region" description="Helical" evidence="1">
    <location>
        <begin position="12"/>
        <end position="30"/>
    </location>
</feature>
<accession>A0A818XHD2</accession>
<dbReference type="OrthoDB" id="10012679at2759"/>
<organism evidence="3 4">
    <name type="scientific">Adineta steineri</name>
    <dbReference type="NCBI Taxonomy" id="433720"/>
    <lineage>
        <taxon>Eukaryota</taxon>
        <taxon>Metazoa</taxon>
        <taxon>Spiralia</taxon>
        <taxon>Gnathifera</taxon>
        <taxon>Rotifera</taxon>
        <taxon>Eurotatoria</taxon>
        <taxon>Bdelloidea</taxon>
        <taxon>Adinetida</taxon>
        <taxon>Adinetidae</taxon>
        <taxon>Adineta</taxon>
    </lineage>
</organism>
<comment type="caution">
    <text evidence="3">The sequence shown here is derived from an EMBL/GenBank/DDBJ whole genome shotgun (WGS) entry which is preliminary data.</text>
</comment>
<evidence type="ECO:0000256" key="1">
    <source>
        <dbReference type="SAM" id="Phobius"/>
    </source>
</evidence>
<proteinExistence type="predicted"/>
<gene>
    <name evidence="3" type="ORF">OKA104_LOCUS15070</name>
    <name evidence="2" type="ORF">VCS650_LOCUS35312</name>
</gene>
<evidence type="ECO:0000313" key="4">
    <source>
        <dbReference type="Proteomes" id="UP000663881"/>
    </source>
</evidence>
<dbReference type="Proteomes" id="UP000663881">
    <property type="component" value="Unassembled WGS sequence"/>
</dbReference>
<name>A0A818XHD2_9BILA</name>
<dbReference type="EMBL" id="CAJNON010000793">
    <property type="protein sequence ID" value="CAF1379346.1"/>
    <property type="molecule type" value="Genomic_DNA"/>
</dbReference>